<proteinExistence type="predicted"/>
<evidence type="ECO:0000313" key="4">
    <source>
        <dbReference type="EMBL" id="KAE9294225.1"/>
    </source>
</evidence>
<reference evidence="5 7" key="1">
    <citation type="submission" date="2018-09" db="EMBL/GenBank/DDBJ databases">
        <title>Genomic investigation of the strawberry pathogen Phytophthora fragariae indicates pathogenicity is determined by transcriptional variation in three key races.</title>
        <authorList>
            <person name="Adams T.M."/>
            <person name="Armitage A.D."/>
            <person name="Sobczyk M.K."/>
            <person name="Bates H.J."/>
            <person name="Dunwell J.M."/>
            <person name="Nellist C.F."/>
            <person name="Harrison R.J."/>
        </authorList>
    </citation>
    <scope>NUCLEOTIDE SEQUENCE [LARGE SCALE GENOMIC DNA]</scope>
    <source>
        <strain evidence="3 5">SCRP249</strain>
        <strain evidence="2 7">SCRP324</strain>
        <strain evidence="4 6">SCRP333</strain>
    </source>
</reference>
<evidence type="ECO:0000313" key="5">
    <source>
        <dbReference type="Proteomes" id="UP000429607"/>
    </source>
</evidence>
<dbReference type="AlphaFoldDB" id="A0A6A3ISV8"/>
<dbReference type="Proteomes" id="UP000429607">
    <property type="component" value="Unassembled WGS sequence"/>
</dbReference>
<dbReference type="EMBL" id="QXFT01002708">
    <property type="protein sequence ID" value="KAE9294225.1"/>
    <property type="molecule type" value="Genomic_DNA"/>
</dbReference>
<feature type="region of interest" description="Disordered" evidence="1">
    <location>
        <begin position="1"/>
        <end position="40"/>
    </location>
</feature>
<dbReference type="OrthoDB" id="10331179at2759"/>
<dbReference type="Proteomes" id="UP000434957">
    <property type="component" value="Unassembled WGS sequence"/>
</dbReference>
<organism evidence="2 7">
    <name type="scientific">Phytophthora rubi</name>
    <dbReference type="NCBI Taxonomy" id="129364"/>
    <lineage>
        <taxon>Eukaryota</taxon>
        <taxon>Sar</taxon>
        <taxon>Stramenopiles</taxon>
        <taxon>Oomycota</taxon>
        <taxon>Peronosporomycetes</taxon>
        <taxon>Peronosporales</taxon>
        <taxon>Peronosporaceae</taxon>
        <taxon>Phytophthora</taxon>
    </lineage>
</organism>
<dbReference type="EMBL" id="QXFV01002686">
    <property type="protein sequence ID" value="KAE8984572.1"/>
    <property type="molecule type" value="Genomic_DNA"/>
</dbReference>
<sequence length="92" mass="10565">MEQPMEQPEDEETAKAKLLSSRVSSNNQTEHKRGAIPKQQRSDIAIFKCHSVSEQFAEANGFMVAFNCRDHNKALNVRLHQFTNDEHFAIYS</sequence>
<dbReference type="EMBL" id="QXFU01002700">
    <property type="protein sequence ID" value="KAE8982533.1"/>
    <property type="molecule type" value="Genomic_DNA"/>
</dbReference>
<gene>
    <name evidence="3" type="ORF">PR001_g23133</name>
    <name evidence="2" type="ORF">PR002_g23505</name>
    <name evidence="4" type="ORF">PR003_g24306</name>
</gene>
<keyword evidence="6" id="KW-1185">Reference proteome</keyword>
<evidence type="ECO:0000313" key="3">
    <source>
        <dbReference type="EMBL" id="KAE8984572.1"/>
    </source>
</evidence>
<evidence type="ECO:0000313" key="6">
    <source>
        <dbReference type="Proteomes" id="UP000434957"/>
    </source>
</evidence>
<comment type="caution">
    <text evidence="2">The sequence shown here is derived from an EMBL/GenBank/DDBJ whole genome shotgun (WGS) entry which is preliminary data.</text>
</comment>
<protein>
    <submittedName>
        <fullName evidence="2">Uncharacterized protein</fullName>
    </submittedName>
</protein>
<accession>A0A6A3ISV8</accession>
<dbReference type="Proteomes" id="UP000435112">
    <property type="component" value="Unassembled WGS sequence"/>
</dbReference>
<evidence type="ECO:0000256" key="1">
    <source>
        <dbReference type="SAM" id="MobiDB-lite"/>
    </source>
</evidence>
<evidence type="ECO:0000313" key="7">
    <source>
        <dbReference type="Proteomes" id="UP000435112"/>
    </source>
</evidence>
<evidence type="ECO:0000313" key="2">
    <source>
        <dbReference type="EMBL" id="KAE8982533.1"/>
    </source>
</evidence>
<name>A0A6A3ISV8_9STRA</name>